<sequence length="202" mass="21235">MSGIPPPPPPPPPVVSAPPPPPPPPVVSAGAPPPPPPPSAPQPVTLLADPVSVSAPLPMPDQALGTDDLVGETDSNDTGFKSLWLSCDRWSLADDVRLAKCLGAFSQHLSGRVSGARKKMRGLEHAVADTDLKLRNTMSAYLVHKETRFTETQVESDESAQTRRAQTEDAKPHVTQLGPGPIPDDGPVYVASNTTLADLTQT</sequence>
<dbReference type="EMBL" id="BDIP01001135">
    <property type="protein sequence ID" value="GIQ83670.1"/>
    <property type="molecule type" value="Genomic_DNA"/>
</dbReference>
<evidence type="ECO:0000256" key="1">
    <source>
        <dbReference type="SAM" id="MobiDB-lite"/>
    </source>
</evidence>
<dbReference type="AlphaFoldDB" id="A0A9K3GIL6"/>
<gene>
    <name evidence="2" type="ORF">KIPB_005024</name>
</gene>
<evidence type="ECO:0000313" key="3">
    <source>
        <dbReference type="Proteomes" id="UP000265618"/>
    </source>
</evidence>
<accession>A0A9K3GIL6</accession>
<name>A0A9K3GIL6_9EUKA</name>
<protein>
    <submittedName>
        <fullName evidence="2">Uncharacterized protein</fullName>
    </submittedName>
</protein>
<organism evidence="2 3">
    <name type="scientific">Kipferlia bialata</name>
    <dbReference type="NCBI Taxonomy" id="797122"/>
    <lineage>
        <taxon>Eukaryota</taxon>
        <taxon>Metamonada</taxon>
        <taxon>Carpediemonas-like organisms</taxon>
        <taxon>Kipferlia</taxon>
    </lineage>
</organism>
<reference evidence="2 3" key="1">
    <citation type="journal article" date="2018" name="PLoS ONE">
        <title>The draft genome of Kipferlia bialata reveals reductive genome evolution in fornicate parasites.</title>
        <authorList>
            <person name="Tanifuji G."/>
            <person name="Takabayashi S."/>
            <person name="Kume K."/>
            <person name="Takagi M."/>
            <person name="Nakayama T."/>
            <person name="Kamikawa R."/>
            <person name="Inagaki Y."/>
            <person name="Hashimoto T."/>
        </authorList>
    </citation>
    <scope>NUCLEOTIDE SEQUENCE [LARGE SCALE GENOMIC DNA]</scope>
    <source>
        <strain evidence="2">NY0173</strain>
    </source>
</reference>
<keyword evidence="3" id="KW-1185">Reference proteome</keyword>
<feature type="region of interest" description="Disordered" evidence="1">
    <location>
        <begin position="1"/>
        <end position="67"/>
    </location>
</feature>
<feature type="compositionally biased region" description="Pro residues" evidence="1">
    <location>
        <begin position="1"/>
        <end position="41"/>
    </location>
</feature>
<proteinExistence type="predicted"/>
<comment type="caution">
    <text evidence="2">The sequence shown here is derived from an EMBL/GenBank/DDBJ whole genome shotgun (WGS) entry which is preliminary data.</text>
</comment>
<feature type="region of interest" description="Disordered" evidence="1">
    <location>
        <begin position="151"/>
        <end position="187"/>
    </location>
</feature>
<evidence type="ECO:0000313" key="2">
    <source>
        <dbReference type="EMBL" id="GIQ83670.1"/>
    </source>
</evidence>
<dbReference type="Proteomes" id="UP000265618">
    <property type="component" value="Unassembled WGS sequence"/>
</dbReference>